<dbReference type="OrthoDB" id="70513at2"/>
<dbReference type="RefSeq" id="WP_151536627.1">
    <property type="nucleotide sequence ID" value="NZ_WBOS01000015.1"/>
</dbReference>
<organism evidence="1 2">
    <name type="scientific">Cytobacillus depressus</name>
    <dbReference type="NCBI Taxonomy" id="1602942"/>
    <lineage>
        <taxon>Bacteria</taxon>
        <taxon>Bacillati</taxon>
        <taxon>Bacillota</taxon>
        <taxon>Bacilli</taxon>
        <taxon>Bacillales</taxon>
        <taxon>Bacillaceae</taxon>
        <taxon>Cytobacillus</taxon>
    </lineage>
</organism>
<sequence>MKQVAVAIIHGMGNQKEDYAEKMAAKLQQMFCDKAQPFVDQTDTPLIIESVYWAKVFESGEDDLYKRLVLEENLHYKWLRRFIIHYLADAIAYQPVETTNHNYHLVHKKMGEALEGLAQKAGSDAPLCLISHSLGTVIASNYFYDLQMNKNNIRLSLNDKSPLEKGDSLALFYSMGTTLPFWSLRYDKFDRPIHIPSPKIEEFFPGLKGEWINFYDRHDLLGYPLKKISPEYERAVSEDREINAGGMLVNWNPLSHTGYLNDKDVLIPIVDGLFRVWKHINNI</sequence>
<reference evidence="1 2" key="1">
    <citation type="journal article" date="2016" name="Antonie Van Leeuwenhoek">
        <title>Bacillus depressus sp. nov., isolated from soil of a sunflower field.</title>
        <authorList>
            <person name="Wei X."/>
            <person name="Xin D."/>
            <person name="Xin Y."/>
            <person name="Zhang H."/>
            <person name="Wang T."/>
            <person name="Zhang J."/>
        </authorList>
    </citation>
    <scope>NUCLEOTIDE SEQUENCE [LARGE SCALE GENOMIC DNA]</scope>
    <source>
        <strain evidence="1 2">BZ1</strain>
    </source>
</reference>
<protein>
    <submittedName>
        <fullName evidence="1">Chemotaxis protein</fullName>
    </submittedName>
</protein>
<accession>A0A6L3V5Y7</accession>
<gene>
    <name evidence="1" type="ORF">F7731_20340</name>
</gene>
<dbReference type="Proteomes" id="UP000481030">
    <property type="component" value="Unassembled WGS sequence"/>
</dbReference>
<name>A0A6L3V5Y7_9BACI</name>
<keyword evidence="2" id="KW-1185">Reference proteome</keyword>
<evidence type="ECO:0000313" key="1">
    <source>
        <dbReference type="EMBL" id="KAB2330139.1"/>
    </source>
</evidence>
<proteinExistence type="predicted"/>
<evidence type="ECO:0000313" key="2">
    <source>
        <dbReference type="Proteomes" id="UP000481030"/>
    </source>
</evidence>
<dbReference type="EMBL" id="WBOS01000015">
    <property type="protein sequence ID" value="KAB2330139.1"/>
    <property type="molecule type" value="Genomic_DNA"/>
</dbReference>
<comment type="caution">
    <text evidence="1">The sequence shown here is derived from an EMBL/GenBank/DDBJ whole genome shotgun (WGS) entry which is preliminary data.</text>
</comment>
<dbReference type="AlphaFoldDB" id="A0A6L3V5Y7"/>